<proteinExistence type="predicted"/>
<evidence type="ECO:0000313" key="2">
    <source>
        <dbReference type="EMBL" id="SED32082.1"/>
    </source>
</evidence>
<dbReference type="AlphaFoldDB" id="A0A1H4ZPQ4"/>
<reference evidence="3" key="1">
    <citation type="submission" date="2016-10" db="EMBL/GenBank/DDBJ databases">
        <authorList>
            <person name="Varghese N."/>
            <person name="Submissions S."/>
        </authorList>
    </citation>
    <scope>NUCLEOTIDE SEQUENCE [LARGE SCALE GENOMIC DNA]</scope>
    <source>
        <strain evidence="3">DSM 44544</strain>
    </source>
</reference>
<gene>
    <name evidence="2" type="ORF">SAMN04489727_7393</name>
</gene>
<protein>
    <submittedName>
        <fullName evidence="2">Uncharacterized protein</fullName>
    </submittedName>
</protein>
<sequence length="184" mass="20527">MDSRRPDPRRDGGTSTRAIPPRPHHRRRARLAVTVVPCGLAGFAGRPRPSLSATTIGAVVGTGLLRRRRRQAVVLRRRLRAALPVLRFGGRRPTVLWCRARGTDVVITLYCPESAGFEELHRRRAVLSAVASVPEVHVDRHPRAARIVTLTLNTRPWEYAPGRRDLPPGNVIPLPVHRRRSSSP</sequence>
<feature type="region of interest" description="Disordered" evidence="1">
    <location>
        <begin position="1"/>
        <end position="26"/>
    </location>
</feature>
<feature type="compositionally biased region" description="Basic and acidic residues" evidence="1">
    <location>
        <begin position="1"/>
        <end position="12"/>
    </location>
</feature>
<organism evidence="2 3">
    <name type="scientific">Amycolatopsis tolypomycina</name>
    <dbReference type="NCBI Taxonomy" id="208445"/>
    <lineage>
        <taxon>Bacteria</taxon>
        <taxon>Bacillati</taxon>
        <taxon>Actinomycetota</taxon>
        <taxon>Actinomycetes</taxon>
        <taxon>Pseudonocardiales</taxon>
        <taxon>Pseudonocardiaceae</taxon>
        <taxon>Amycolatopsis</taxon>
    </lineage>
</organism>
<dbReference type="Proteomes" id="UP000199622">
    <property type="component" value="Unassembled WGS sequence"/>
</dbReference>
<name>A0A1H4ZPQ4_9PSEU</name>
<keyword evidence="3" id="KW-1185">Reference proteome</keyword>
<dbReference type="EMBL" id="FNSO01000004">
    <property type="protein sequence ID" value="SED32082.1"/>
    <property type="molecule type" value="Genomic_DNA"/>
</dbReference>
<evidence type="ECO:0000256" key="1">
    <source>
        <dbReference type="SAM" id="MobiDB-lite"/>
    </source>
</evidence>
<evidence type="ECO:0000313" key="3">
    <source>
        <dbReference type="Proteomes" id="UP000199622"/>
    </source>
</evidence>
<accession>A0A1H4ZPQ4</accession>